<feature type="transmembrane region" description="Helical" evidence="1">
    <location>
        <begin position="93"/>
        <end position="113"/>
    </location>
</feature>
<evidence type="ECO:0000256" key="1">
    <source>
        <dbReference type="SAM" id="Phobius"/>
    </source>
</evidence>
<feature type="transmembrane region" description="Helical" evidence="1">
    <location>
        <begin position="140"/>
        <end position="165"/>
    </location>
</feature>
<keyword evidence="1" id="KW-0812">Transmembrane</keyword>
<dbReference type="PANTHER" id="PTHR42208">
    <property type="entry name" value="HEAVY METAL TRANSPORTER-RELATED"/>
    <property type="match status" value="1"/>
</dbReference>
<feature type="transmembrane region" description="Helical" evidence="1">
    <location>
        <begin position="23"/>
        <end position="47"/>
    </location>
</feature>
<feature type="transmembrane region" description="Helical" evidence="1">
    <location>
        <begin position="209"/>
        <end position="226"/>
    </location>
</feature>
<dbReference type="Proteomes" id="UP000199072">
    <property type="component" value="Unassembled WGS sequence"/>
</dbReference>
<evidence type="ECO:0000259" key="2">
    <source>
        <dbReference type="Pfam" id="PF13386"/>
    </source>
</evidence>
<organism evidence="3 4">
    <name type="scientific">Mucilaginibacter pineti</name>
    <dbReference type="NCBI Taxonomy" id="1391627"/>
    <lineage>
        <taxon>Bacteria</taxon>
        <taxon>Pseudomonadati</taxon>
        <taxon>Bacteroidota</taxon>
        <taxon>Sphingobacteriia</taxon>
        <taxon>Sphingobacteriales</taxon>
        <taxon>Sphingobacteriaceae</taxon>
        <taxon>Mucilaginibacter</taxon>
    </lineage>
</organism>
<dbReference type="PANTHER" id="PTHR42208:SF1">
    <property type="entry name" value="HEAVY METAL TRANSPORTER"/>
    <property type="match status" value="1"/>
</dbReference>
<feature type="domain" description="Urease accessory protein UreH-like transmembrane" evidence="2">
    <location>
        <begin position="23"/>
        <end position="220"/>
    </location>
</feature>
<accession>A0A1G7JKQ2</accession>
<proteinExistence type="predicted"/>
<protein>
    <recommendedName>
        <fullName evidence="2">Urease accessory protein UreH-like transmembrane domain-containing protein</fullName>
    </recommendedName>
</protein>
<reference evidence="3 4" key="1">
    <citation type="submission" date="2016-10" db="EMBL/GenBank/DDBJ databases">
        <authorList>
            <person name="de Groot N.N."/>
        </authorList>
    </citation>
    <scope>NUCLEOTIDE SEQUENCE [LARGE SCALE GENOMIC DNA]</scope>
    <source>
        <strain evidence="3 4">47C3B</strain>
    </source>
</reference>
<dbReference type="STRING" id="1391627.SAMN05216464_11520"/>
<keyword evidence="1" id="KW-0472">Membrane</keyword>
<keyword evidence="1" id="KW-1133">Transmembrane helix</keyword>
<gene>
    <name evidence="3" type="ORF">SAMN05216464_11520</name>
</gene>
<dbReference type="Pfam" id="PF13386">
    <property type="entry name" value="DsbD_2"/>
    <property type="match status" value="1"/>
</dbReference>
<name>A0A1G7JKQ2_9SPHI</name>
<sequence>MDEQPKSLSVPASDHDQMSNNAVAFFIGLFGSVHCVGMCGPLALAMPSFRDRWWLVIADKIQYNLGRVLTYSFLGLLIGFIGKQLWLAGLQQGVSLFSGLLILLAGFSGILNLRMTGNRILSPLLAPVRRLLNYALRHKAGHLVIGLLNGFLPCGFVYLALAGAINTDAPLSAAAYMFWFGAGTFPLMLLATVSAGFVGPLIRKRINKAMPYLMVCLGIWFVLRGLNLDIPYLSPAKPASGVAICH</sequence>
<dbReference type="EMBL" id="FNAI01000015">
    <property type="protein sequence ID" value="SDF25466.1"/>
    <property type="molecule type" value="Genomic_DNA"/>
</dbReference>
<feature type="transmembrane region" description="Helical" evidence="1">
    <location>
        <begin position="68"/>
        <end position="87"/>
    </location>
</feature>
<dbReference type="AlphaFoldDB" id="A0A1G7JKQ2"/>
<feature type="transmembrane region" description="Helical" evidence="1">
    <location>
        <begin position="177"/>
        <end position="202"/>
    </location>
</feature>
<dbReference type="InterPro" id="IPR039447">
    <property type="entry name" value="UreH-like_TM_dom"/>
</dbReference>
<evidence type="ECO:0000313" key="4">
    <source>
        <dbReference type="Proteomes" id="UP000199072"/>
    </source>
</evidence>
<evidence type="ECO:0000313" key="3">
    <source>
        <dbReference type="EMBL" id="SDF25466.1"/>
    </source>
</evidence>
<keyword evidence="4" id="KW-1185">Reference proteome</keyword>